<dbReference type="Pfam" id="PF01381">
    <property type="entry name" value="HTH_3"/>
    <property type="match status" value="1"/>
</dbReference>
<feature type="domain" description="HTH cro/C1-type" evidence="1">
    <location>
        <begin position="36"/>
        <end position="90"/>
    </location>
</feature>
<evidence type="ECO:0000313" key="3">
    <source>
        <dbReference type="Proteomes" id="UP000192536"/>
    </source>
</evidence>
<accession>A0A1X0WAW4</accession>
<sequence length="94" mass="10480">MVPVSIDQLREMMLNSEEAMEAYETADSESRLIEALYEMREHAKLNKSELATLLGITPSALVRLENAPRSASIKTLERYAKACGASINICISYK</sequence>
<dbReference type="InterPro" id="IPR010982">
    <property type="entry name" value="Lambda_DNA-bd_dom_sf"/>
</dbReference>
<dbReference type="STRING" id="1646377.BS640_18665"/>
<dbReference type="CDD" id="cd00093">
    <property type="entry name" value="HTH_XRE"/>
    <property type="match status" value="1"/>
</dbReference>
<keyword evidence="3" id="KW-1185">Reference proteome</keyword>
<gene>
    <name evidence="2" type="ORF">BS640_18665</name>
</gene>
<evidence type="ECO:0000259" key="1">
    <source>
        <dbReference type="PROSITE" id="PS50943"/>
    </source>
</evidence>
<dbReference type="Proteomes" id="UP000192536">
    <property type="component" value="Unassembled WGS sequence"/>
</dbReference>
<organism evidence="2 3">
    <name type="scientific">Rouxiella badensis</name>
    <dbReference type="NCBI Taxonomy" id="1646377"/>
    <lineage>
        <taxon>Bacteria</taxon>
        <taxon>Pseudomonadati</taxon>
        <taxon>Pseudomonadota</taxon>
        <taxon>Gammaproteobacteria</taxon>
        <taxon>Enterobacterales</taxon>
        <taxon>Yersiniaceae</taxon>
        <taxon>Rouxiella</taxon>
    </lineage>
</organism>
<dbReference type="GO" id="GO:0003677">
    <property type="term" value="F:DNA binding"/>
    <property type="evidence" value="ECO:0007669"/>
    <property type="project" value="InterPro"/>
</dbReference>
<proteinExistence type="predicted"/>
<dbReference type="SUPFAM" id="SSF47413">
    <property type="entry name" value="lambda repressor-like DNA-binding domains"/>
    <property type="match status" value="1"/>
</dbReference>
<dbReference type="Gene3D" id="1.10.260.40">
    <property type="entry name" value="lambda repressor-like DNA-binding domains"/>
    <property type="match status" value="1"/>
</dbReference>
<dbReference type="PROSITE" id="PS50943">
    <property type="entry name" value="HTH_CROC1"/>
    <property type="match status" value="1"/>
</dbReference>
<name>A0A1X0WAW4_9GAMM</name>
<evidence type="ECO:0000313" key="2">
    <source>
        <dbReference type="EMBL" id="ORJ23928.1"/>
    </source>
</evidence>
<dbReference type="AlphaFoldDB" id="A0A1X0WAW4"/>
<dbReference type="InterPro" id="IPR001387">
    <property type="entry name" value="Cro/C1-type_HTH"/>
</dbReference>
<reference evidence="2 3" key="1">
    <citation type="journal article" date="2017" name="Int. J. Syst. Evol. Microbiol.">
        <title>Rouxiella badensis sp. nov. and Rouxiella silvae sp. nov. isolated from peat bog soil in Germany and emendation of the genus description.</title>
        <authorList>
            <person name="Le Fleche-Mateos A."/>
            <person name="Kugler J.H."/>
            <person name="Hansen S.H."/>
            <person name="Syldatk C."/>
            <person name="Hausmann R."/>
            <person name="Lomprez F."/>
            <person name="Vandenbogaert M."/>
            <person name="Manuguerra J.C."/>
            <person name="Grimont P.A."/>
        </authorList>
    </citation>
    <scope>NUCLEOTIDE SEQUENCE [LARGE SCALE GENOMIC DNA]</scope>
    <source>
        <strain evidence="2 3">DSM 100043</strain>
    </source>
</reference>
<comment type="caution">
    <text evidence="2">The sequence shown here is derived from an EMBL/GenBank/DDBJ whole genome shotgun (WGS) entry which is preliminary data.</text>
</comment>
<dbReference type="SMART" id="SM00530">
    <property type="entry name" value="HTH_XRE"/>
    <property type="match status" value="1"/>
</dbReference>
<protein>
    <submittedName>
        <fullName evidence="2">Transcriptional regulator</fullName>
    </submittedName>
</protein>
<dbReference type="EMBL" id="MRWE01000038">
    <property type="protein sequence ID" value="ORJ23928.1"/>
    <property type="molecule type" value="Genomic_DNA"/>
</dbReference>
<dbReference type="RefSeq" id="WP_084913086.1">
    <property type="nucleotide sequence ID" value="NZ_MRWE01000038.1"/>
</dbReference>